<organism evidence="1">
    <name type="scientific">Desulfofervidus auxilii</name>
    <dbReference type="NCBI Taxonomy" id="1621989"/>
    <lineage>
        <taxon>Bacteria</taxon>
        <taxon>Pseudomonadati</taxon>
        <taxon>Thermodesulfobacteriota</taxon>
        <taxon>Candidatus Desulfofervidia</taxon>
        <taxon>Candidatus Desulfofervidales</taxon>
        <taxon>Candidatus Desulfofervidaceae</taxon>
        <taxon>Candidatus Desulfofervidus</taxon>
    </lineage>
</organism>
<accession>A0A7V1I595</accession>
<reference evidence="1" key="1">
    <citation type="journal article" date="2020" name="mSystems">
        <title>Genome- and Community-Level Interaction Insights into Carbon Utilization and Element Cycling Functions of Hydrothermarchaeota in Hydrothermal Sediment.</title>
        <authorList>
            <person name="Zhou Z."/>
            <person name="Liu Y."/>
            <person name="Xu W."/>
            <person name="Pan J."/>
            <person name="Luo Z.H."/>
            <person name="Li M."/>
        </authorList>
    </citation>
    <scope>NUCLEOTIDE SEQUENCE [LARGE SCALE GENOMIC DNA]</scope>
    <source>
        <strain evidence="1">HyVt-45</strain>
    </source>
</reference>
<sequence length="205" mass="24531">MHHTKVPVYQMVQSADKALKVAKKNLQPCWQCYKEWLECPFLGSEGCKRKGSLCLFYNPYLHAKYLQLEQMSPKYEKRHRLNLVAKWQFYHNGNLVNEVEDYILRPLKVILPAFKELPAGTGIIYRLLRLMDTWHENGELYLPKLVWIMEKFKTQLKRKKIKTEGRMSLYTVLDEEFHYFNPDRLSRLHIPLMWMALWLRGGKNA</sequence>
<comment type="caution">
    <text evidence="1">The sequence shown here is derived from an EMBL/GenBank/DDBJ whole genome shotgun (WGS) entry which is preliminary data.</text>
</comment>
<name>A0A7V1I595_DESA2</name>
<gene>
    <name evidence="1" type="ORF">ENJ03_05625</name>
</gene>
<dbReference type="AlphaFoldDB" id="A0A7V1I595"/>
<dbReference type="EMBL" id="DRKW01000335">
    <property type="protein sequence ID" value="HEB74681.1"/>
    <property type="molecule type" value="Genomic_DNA"/>
</dbReference>
<dbReference type="Proteomes" id="UP000886268">
    <property type="component" value="Unassembled WGS sequence"/>
</dbReference>
<evidence type="ECO:0000313" key="1">
    <source>
        <dbReference type="EMBL" id="HEB74681.1"/>
    </source>
</evidence>
<proteinExistence type="predicted"/>
<protein>
    <submittedName>
        <fullName evidence="1">Uncharacterized protein</fullName>
    </submittedName>
</protein>